<gene>
    <name evidence="2" type="ORF">C1J00_12350</name>
</gene>
<evidence type="ECO:0000256" key="1">
    <source>
        <dbReference type="SAM" id="MobiDB-lite"/>
    </source>
</evidence>
<feature type="compositionally biased region" description="Acidic residues" evidence="1">
    <location>
        <begin position="196"/>
        <end position="208"/>
    </location>
</feature>
<dbReference type="EMBL" id="POUC01000068">
    <property type="protein sequence ID" value="PNG21892.1"/>
    <property type="molecule type" value="Genomic_DNA"/>
</dbReference>
<name>A0A2N8TS93_9ACTN</name>
<keyword evidence="3" id="KW-1185">Reference proteome</keyword>
<sequence>MKITIEGASEDFERKLLGLLAEHRDELIVSAGTEWTGERAVRYLTTLPAAARTFALEVIDSGGHAEADYLRNLLGSLRGATIALSRAMPRGVKAGWWPEGTPAPIQPVYDPDNPSWQRAIAYVLAEEHLPAFREAANSLRTVPWSVENRELHEARKRAEQVEREARGNWGDEDAPSALARPQGWGSDDDAPRALAPDDDGEGSDGEDR</sequence>
<feature type="region of interest" description="Disordered" evidence="1">
    <location>
        <begin position="152"/>
        <end position="208"/>
    </location>
</feature>
<dbReference type="Proteomes" id="UP000235943">
    <property type="component" value="Unassembled WGS sequence"/>
</dbReference>
<protein>
    <submittedName>
        <fullName evidence="2">Uncharacterized protein</fullName>
    </submittedName>
</protein>
<dbReference type="OrthoDB" id="4279667at2"/>
<accession>A0A2N8TS93</accession>
<reference evidence="2 3" key="1">
    <citation type="submission" date="2018-01" db="EMBL/GenBank/DDBJ databases">
        <title>Draft genome sequence of Streptomyces sp. 13K301.</title>
        <authorList>
            <person name="Sahin N."/>
            <person name="Saygin H."/>
            <person name="Ay H."/>
        </authorList>
    </citation>
    <scope>NUCLEOTIDE SEQUENCE [LARGE SCALE GENOMIC DNA]</scope>
    <source>
        <strain evidence="2 3">13K301</strain>
    </source>
</reference>
<proteinExistence type="predicted"/>
<evidence type="ECO:0000313" key="2">
    <source>
        <dbReference type="EMBL" id="PNG21892.1"/>
    </source>
</evidence>
<feature type="compositionally biased region" description="Basic and acidic residues" evidence="1">
    <location>
        <begin position="152"/>
        <end position="166"/>
    </location>
</feature>
<dbReference type="AlphaFoldDB" id="A0A2N8TS93"/>
<comment type="caution">
    <text evidence="2">The sequence shown here is derived from an EMBL/GenBank/DDBJ whole genome shotgun (WGS) entry which is preliminary data.</text>
</comment>
<organism evidence="2 3">
    <name type="scientific">Streptomyces cahuitamycinicus</name>
    <dbReference type="NCBI Taxonomy" id="2070367"/>
    <lineage>
        <taxon>Bacteria</taxon>
        <taxon>Bacillati</taxon>
        <taxon>Actinomycetota</taxon>
        <taxon>Actinomycetes</taxon>
        <taxon>Kitasatosporales</taxon>
        <taxon>Streptomycetaceae</taxon>
        <taxon>Streptomyces</taxon>
    </lineage>
</organism>
<evidence type="ECO:0000313" key="3">
    <source>
        <dbReference type="Proteomes" id="UP000235943"/>
    </source>
</evidence>
<dbReference type="RefSeq" id="WP_102909091.1">
    <property type="nucleotide sequence ID" value="NZ_POUC01000068.1"/>
</dbReference>